<dbReference type="SUPFAM" id="SSF53448">
    <property type="entry name" value="Nucleotide-diphospho-sugar transferases"/>
    <property type="match status" value="1"/>
</dbReference>
<dbReference type="GO" id="GO:0050501">
    <property type="term" value="F:hyaluronan synthase activity"/>
    <property type="evidence" value="ECO:0007669"/>
    <property type="project" value="UniProtKB-EC"/>
</dbReference>
<dbReference type="InterPro" id="IPR029044">
    <property type="entry name" value="Nucleotide-diphossugar_trans"/>
</dbReference>
<name>A0A174TU01_9BACE</name>
<sequence>MNTKPFVSVVMSVYNGELFLKEAIDSILSQTYKKFEFIIIDDGSTDGSLNIINEYSDERIKILVNPKNEGLIFSLNKGIELALGTYIVRMDADDISLPQRIEEQVSFMEKHKEIGVCGTDIEVFGKSLNGYIHRFKRSPIANNAALLFTTCFAHPSVIIRKSVLDQYHLCYNGVYRNAEDYGFWVELSKYTQFANINKVLLKYRILQGSVTRVANKDLESRYEVHKLIYQNYLLYNNISLSNEELWIHFLISDNERFTKSEYVNTPRIVYQHLEKLIDYYKHIDNFFVFACSIYQRGLSISRWFPYRYKFYVLPLLCNYIYYKLLSRIKCFHTFFL</sequence>
<evidence type="ECO:0000313" key="6">
    <source>
        <dbReference type="Proteomes" id="UP000284689"/>
    </source>
</evidence>
<dbReference type="EMBL" id="CZAI01000012">
    <property type="protein sequence ID" value="CUQ10960.1"/>
    <property type="molecule type" value="Genomic_DNA"/>
</dbReference>
<keyword evidence="2" id="KW-0808">Transferase</keyword>
<evidence type="ECO:0000313" key="2">
    <source>
        <dbReference type="EMBL" id="CUQ10960.1"/>
    </source>
</evidence>
<dbReference type="PANTHER" id="PTHR22916:SF3">
    <property type="entry name" value="UDP-GLCNAC:BETAGAL BETA-1,3-N-ACETYLGLUCOSAMINYLTRANSFERASE-LIKE PROTEIN 1"/>
    <property type="match status" value="1"/>
</dbReference>
<dbReference type="PANTHER" id="PTHR22916">
    <property type="entry name" value="GLYCOSYLTRANSFERASE"/>
    <property type="match status" value="1"/>
</dbReference>
<dbReference type="RefSeq" id="WP_055173641.1">
    <property type="nucleotide sequence ID" value="NZ_CAXSUM010000017.1"/>
</dbReference>
<reference evidence="2 5" key="1">
    <citation type="submission" date="2015-09" db="EMBL/GenBank/DDBJ databases">
        <authorList>
            <consortium name="Pathogen Informatics"/>
        </authorList>
    </citation>
    <scope>NUCLEOTIDE SEQUENCE [LARGE SCALE GENOMIC DNA]</scope>
    <source>
        <strain evidence="2 5">2789STDY5834880</strain>
    </source>
</reference>
<feature type="domain" description="Glycosyltransferase 2-like" evidence="1">
    <location>
        <begin position="8"/>
        <end position="165"/>
    </location>
</feature>
<dbReference type="Proteomes" id="UP001170023">
    <property type="component" value="Unassembled WGS sequence"/>
</dbReference>
<dbReference type="EC" id="2.4.1.212" evidence="2"/>
<reference evidence="3" key="3">
    <citation type="submission" date="2023-07" db="EMBL/GenBank/DDBJ databases">
        <title>Whole Genome Sequencing of Colonoscopy isolates.</title>
        <authorList>
            <person name="Surve S.V."/>
            <person name="Valls R.A."/>
            <person name="Barrak K.E."/>
            <person name="Gardner T.B."/>
            <person name="O'Toole G.A."/>
        </authorList>
    </citation>
    <scope>NUCLEOTIDE SEQUENCE</scope>
    <source>
        <strain evidence="3">GP0119</strain>
    </source>
</reference>
<protein>
    <submittedName>
        <fullName evidence="2">Glycosyltransferase</fullName>
        <ecNumber evidence="3">2.4.-.-</ecNumber>
        <ecNumber evidence="2">2.4.1.212</ecNumber>
    </submittedName>
</protein>
<dbReference type="EC" id="2.4.-.-" evidence="3"/>
<dbReference type="EMBL" id="QSJD01000057">
    <property type="protein sequence ID" value="RHD41441.1"/>
    <property type="molecule type" value="Genomic_DNA"/>
</dbReference>
<evidence type="ECO:0000313" key="3">
    <source>
        <dbReference type="EMBL" id="MDO6360367.1"/>
    </source>
</evidence>
<organism evidence="2 5">
    <name type="scientific">Bacteroides caccae</name>
    <dbReference type="NCBI Taxonomy" id="47678"/>
    <lineage>
        <taxon>Bacteria</taxon>
        <taxon>Pseudomonadati</taxon>
        <taxon>Bacteroidota</taxon>
        <taxon>Bacteroidia</taxon>
        <taxon>Bacteroidales</taxon>
        <taxon>Bacteroidaceae</taxon>
        <taxon>Bacteroides</taxon>
    </lineage>
</organism>
<reference evidence="4 6" key="2">
    <citation type="submission" date="2018-08" db="EMBL/GenBank/DDBJ databases">
        <title>A genome reference for cultivated species of the human gut microbiota.</title>
        <authorList>
            <person name="Zou Y."/>
            <person name="Xue W."/>
            <person name="Luo G."/>
        </authorList>
    </citation>
    <scope>NUCLEOTIDE SEQUENCE [LARGE SCALE GENOMIC DNA]</scope>
    <source>
        <strain evidence="4 6">AM31-16AC</strain>
    </source>
</reference>
<dbReference type="AlphaFoldDB" id="A0A174TU01"/>
<gene>
    <name evidence="2" type="primary">hyaD_4</name>
    <name evidence="4" type="ORF">DW794_21245</name>
    <name evidence="2" type="ORF">ERS852494_03980</name>
    <name evidence="3" type="ORF">Q4469_22245</name>
</gene>
<dbReference type="Gene3D" id="3.90.550.10">
    <property type="entry name" value="Spore Coat Polysaccharide Biosynthesis Protein SpsA, Chain A"/>
    <property type="match status" value="1"/>
</dbReference>
<dbReference type="Pfam" id="PF00535">
    <property type="entry name" value="Glycos_transf_2"/>
    <property type="match status" value="1"/>
</dbReference>
<evidence type="ECO:0000259" key="1">
    <source>
        <dbReference type="Pfam" id="PF00535"/>
    </source>
</evidence>
<proteinExistence type="predicted"/>
<keyword evidence="2" id="KW-0328">Glycosyltransferase</keyword>
<dbReference type="Proteomes" id="UP000284689">
    <property type="component" value="Unassembled WGS sequence"/>
</dbReference>
<evidence type="ECO:0000313" key="4">
    <source>
        <dbReference type="EMBL" id="RHD41441.1"/>
    </source>
</evidence>
<dbReference type="STRING" id="47678.ERS852494_03980"/>
<dbReference type="InterPro" id="IPR001173">
    <property type="entry name" value="Glyco_trans_2-like"/>
</dbReference>
<evidence type="ECO:0000313" key="5">
    <source>
        <dbReference type="Proteomes" id="UP000095657"/>
    </source>
</evidence>
<dbReference type="Proteomes" id="UP000095657">
    <property type="component" value="Unassembled WGS sequence"/>
</dbReference>
<dbReference type="EMBL" id="JAUONL010000039">
    <property type="protein sequence ID" value="MDO6360367.1"/>
    <property type="molecule type" value="Genomic_DNA"/>
</dbReference>
<accession>A0A174TU01</accession>